<proteinExistence type="predicted"/>
<feature type="signal peptide" evidence="1">
    <location>
        <begin position="1"/>
        <end position="27"/>
    </location>
</feature>
<name>A0A318PP81_9PROT</name>
<feature type="chain" id="PRO_5016411837" evidence="1">
    <location>
        <begin position="28"/>
        <end position="62"/>
    </location>
</feature>
<accession>A0A318PP81</accession>
<comment type="caution">
    <text evidence="2">The sequence shown here is derived from an EMBL/GenBank/DDBJ whole genome shotgun (WGS) entry which is preliminary data.</text>
</comment>
<keyword evidence="1" id="KW-0732">Signal</keyword>
<evidence type="ECO:0000313" key="2">
    <source>
        <dbReference type="EMBL" id="PYD62321.1"/>
    </source>
</evidence>
<reference evidence="2 3" key="1">
    <citation type="submission" date="2017-07" db="EMBL/GenBank/DDBJ databases">
        <title>A draft genome sequence of Gluconacetobacter entanii LTH 4560.</title>
        <authorList>
            <person name="Skraban J."/>
            <person name="Cleenwerck I."/>
            <person name="Vandamme P."/>
            <person name="Trcek J."/>
        </authorList>
    </citation>
    <scope>NUCLEOTIDE SEQUENCE [LARGE SCALE GENOMIC DNA]</scope>
    <source>
        <strain evidence="2 3">LTH 4560</strain>
    </source>
</reference>
<protein>
    <submittedName>
        <fullName evidence="2">Uncharacterized protein</fullName>
    </submittedName>
</protein>
<evidence type="ECO:0000256" key="1">
    <source>
        <dbReference type="SAM" id="SignalP"/>
    </source>
</evidence>
<gene>
    <name evidence="2" type="ORF">CFR72_13105</name>
</gene>
<dbReference type="Proteomes" id="UP000248301">
    <property type="component" value="Unassembled WGS sequence"/>
</dbReference>
<sequence>MTWTRKKQAVPAAMLFLLSLAVILPLAGCGDGETHNHTVVVVPQGSRVVCTDGSNPPCPPDD</sequence>
<organism evidence="2 3">
    <name type="scientific">Gluconacetobacter entanii</name>
    <dbReference type="NCBI Taxonomy" id="108528"/>
    <lineage>
        <taxon>Bacteria</taxon>
        <taxon>Pseudomonadati</taxon>
        <taxon>Pseudomonadota</taxon>
        <taxon>Alphaproteobacteria</taxon>
        <taxon>Acetobacterales</taxon>
        <taxon>Acetobacteraceae</taxon>
        <taxon>Gluconacetobacter</taxon>
    </lineage>
</organism>
<dbReference type="EMBL" id="NKUF01000039">
    <property type="protein sequence ID" value="PYD62321.1"/>
    <property type="molecule type" value="Genomic_DNA"/>
</dbReference>
<dbReference type="RefSeq" id="WP_110914368.1">
    <property type="nucleotide sequence ID" value="NZ_NKUF01000039.1"/>
</dbReference>
<dbReference type="AlphaFoldDB" id="A0A318PP81"/>
<evidence type="ECO:0000313" key="3">
    <source>
        <dbReference type="Proteomes" id="UP000248301"/>
    </source>
</evidence>